<dbReference type="InterPro" id="IPR036095">
    <property type="entry name" value="PTS_EIIB-like_sf"/>
</dbReference>
<feature type="domain" description="PTS EIIB type-3" evidence="8">
    <location>
        <begin position="1"/>
        <end position="98"/>
    </location>
</feature>
<dbReference type="Gene3D" id="3.40.50.2300">
    <property type="match status" value="1"/>
</dbReference>
<name>S5MAV9_9MOLU</name>
<evidence type="ECO:0000256" key="1">
    <source>
        <dbReference type="ARBA" id="ARBA00022448"/>
    </source>
</evidence>
<dbReference type="PATRIC" id="fig|1276220.3.peg.238"/>
<gene>
    <name evidence="9" type="primary">celA</name>
    <name evidence="9" type="ORF">STAIW_v1c02350</name>
</gene>
<dbReference type="Pfam" id="PF02302">
    <property type="entry name" value="PTS_IIB"/>
    <property type="match status" value="1"/>
</dbReference>
<dbReference type="AlphaFoldDB" id="S5MAV9"/>
<evidence type="ECO:0000256" key="3">
    <source>
        <dbReference type="ARBA" id="ARBA00022597"/>
    </source>
</evidence>
<keyword evidence="10" id="KW-1185">Reference proteome</keyword>
<dbReference type="GO" id="GO:0016301">
    <property type="term" value="F:kinase activity"/>
    <property type="evidence" value="ECO:0007669"/>
    <property type="project" value="UniProtKB-KW"/>
</dbReference>
<accession>S5MAV9</accession>
<dbReference type="CDD" id="cd05564">
    <property type="entry name" value="PTS_IIB_chitobiose_lichenan"/>
    <property type="match status" value="1"/>
</dbReference>
<dbReference type="KEGG" id="stai:STAIW_v1c02350"/>
<evidence type="ECO:0000259" key="8">
    <source>
        <dbReference type="PROSITE" id="PS51100"/>
    </source>
</evidence>
<organism evidence="9 10">
    <name type="scientific">Spiroplasma taiwanense CT-1</name>
    <dbReference type="NCBI Taxonomy" id="1276220"/>
    <lineage>
        <taxon>Bacteria</taxon>
        <taxon>Bacillati</taxon>
        <taxon>Mycoplasmatota</taxon>
        <taxon>Mollicutes</taxon>
        <taxon>Entomoplasmatales</taxon>
        <taxon>Spiroplasmataceae</taxon>
        <taxon>Spiroplasma</taxon>
    </lineage>
</organism>
<dbReference type="HOGENOM" id="CLU_147323_2_1_14"/>
<evidence type="ECO:0000256" key="7">
    <source>
        <dbReference type="PROSITE-ProRule" id="PRU00423"/>
    </source>
</evidence>
<dbReference type="OrthoDB" id="9808134at2"/>
<reference evidence="9 10" key="1">
    <citation type="journal article" date="2013" name="Genome Biol. Evol.">
        <title>Comparison of metabolic capacities and inference of gene content evolution in mosquito-associated Spiroplasma diminutum and S. taiwanense.</title>
        <authorList>
            <person name="Lo W.S."/>
            <person name="Ku C."/>
            <person name="Chen L.L."/>
            <person name="Chang T.H."/>
            <person name="Kuo C.H."/>
        </authorList>
    </citation>
    <scope>NUCLEOTIDE SEQUENCE [LARGE SCALE GENOMIC DNA]</scope>
    <source>
        <strain evidence="9">CT-1</strain>
    </source>
</reference>
<dbReference type="SUPFAM" id="SSF52794">
    <property type="entry name" value="PTS system IIB component-like"/>
    <property type="match status" value="1"/>
</dbReference>
<evidence type="ECO:0000256" key="4">
    <source>
        <dbReference type="ARBA" id="ARBA00022679"/>
    </source>
</evidence>
<dbReference type="PANTHER" id="PTHR34581:SF2">
    <property type="entry name" value="PTS SYSTEM N,N'-DIACETYLCHITOBIOSE-SPECIFIC EIIB COMPONENT"/>
    <property type="match status" value="1"/>
</dbReference>
<dbReference type="GO" id="GO:0009401">
    <property type="term" value="P:phosphoenolpyruvate-dependent sugar phosphotransferase system"/>
    <property type="evidence" value="ECO:0007669"/>
    <property type="project" value="UniProtKB-KW"/>
</dbReference>
<dbReference type="InterPro" id="IPR003501">
    <property type="entry name" value="PTS_EIIB_2/3"/>
</dbReference>
<keyword evidence="6" id="KW-0418">Kinase</keyword>
<dbReference type="STRING" id="1276220.STAIW_v1c02350"/>
<feature type="modified residue" description="Phosphocysteine; by EIIA" evidence="7">
    <location>
        <position position="8"/>
    </location>
</feature>
<dbReference type="InterPro" id="IPR051819">
    <property type="entry name" value="PTS_sugar-specific_EIIB"/>
</dbReference>
<proteinExistence type="predicted"/>
<keyword evidence="4" id="KW-0808">Transferase</keyword>
<dbReference type="eggNOG" id="COG1440">
    <property type="taxonomic scope" value="Bacteria"/>
</dbReference>
<dbReference type="InterPro" id="IPR013012">
    <property type="entry name" value="PTS_EIIB_3"/>
</dbReference>
<evidence type="ECO:0000313" key="9">
    <source>
        <dbReference type="EMBL" id="AGR40903.1"/>
    </source>
</evidence>
<dbReference type="RefSeq" id="WP_020834042.1">
    <property type="nucleotide sequence ID" value="NC_021846.1"/>
</dbReference>
<keyword evidence="1" id="KW-0813">Transport</keyword>
<evidence type="ECO:0000256" key="2">
    <source>
        <dbReference type="ARBA" id="ARBA00022553"/>
    </source>
</evidence>
<dbReference type="GO" id="GO:0008982">
    <property type="term" value="F:protein-N(PI)-phosphohistidine-sugar phosphotransferase activity"/>
    <property type="evidence" value="ECO:0007669"/>
    <property type="project" value="InterPro"/>
</dbReference>
<dbReference type="EMBL" id="CP005074">
    <property type="protein sequence ID" value="AGR40903.1"/>
    <property type="molecule type" value="Genomic_DNA"/>
</dbReference>
<keyword evidence="5" id="KW-0598">Phosphotransferase system</keyword>
<evidence type="ECO:0000256" key="5">
    <source>
        <dbReference type="ARBA" id="ARBA00022683"/>
    </source>
</evidence>
<keyword evidence="3" id="KW-0762">Sugar transport</keyword>
<dbReference type="Proteomes" id="UP000014984">
    <property type="component" value="Chromosome"/>
</dbReference>
<protein>
    <submittedName>
        <fullName evidence="9">PTS system cellobiose-specific IIB component</fullName>
    </submittedName>
</protein>
<dbReference type="PANTHER" id="PTHR34581">
    <property type="entry name" value="PTS SYSTEM N,N'-DIACETYLCHITOBIOSE-SPECIFIC EIIB COMPONENT"/>
    <property type="match status" value="1"/>
</dbReference>
<evidence type="ECO:0000313" key="10">
    <source>
        <dbReference type="Proteomes" id="UP000014984"/>
    </source>
</evidence>
<dbReference type="PROSITE" id="PS51100">
    <property type="entry name" value="PTS_EIIB_TYPE_3"/>
    <property type="match status" value="1"/>
</dbReference>
<keyword evidence="2" id="KW-0597">Phosphoprotein</keyword>
<sequence>MKRILLACNAEMSTSILLKKMQDYIFEDDLDLEVKAVSINEAKLIGNEWNIVLIGPQVAFELDELKSVLNVPVFVIDQDDYAKANGKALLTFASENWK</sequence>
<evidence type="ECO:0000256" key="6">
    <source>
        <dbReference type="ARBA" id="ARBA00022777"/>
    </source>
</evidence>